<dbReference type="GO" id="GO:0003723">
    <property type="term" value="F:RNA binding"/>
    <property type="evidence" value="ECO:0007669"/>
    <property type="project" value="InterPro"/>
</dbReference>
<dbReference type="Pfam" id="PF00181">
    <property type="entry name" value="Ribosomal_L2_N"/>
    <property type="match status" value="1"/>
</dbReference>
<dbReference type="InterPro" id="IPR012340">
    <property type="entry name" value="NA-bd_OB-fold"/>
</dbReference>
<keyword evidence="3" id="KW-0687">Ribonucleoprotein</keyword>
<dbReference type="SMART" id="SM01382">
    <property type="entry name" value="Ribosomal_L2_C"/>
    <property type="match status" value="1"/>
</dbReference>
<comment type="similarity">
    <text evidence="1">Belongs to the universal ribosomal protein uL2 family.</text>
</comment>
<dbReference type="FunFam" id="2.30.30.30:FF:000001">
    <property type="entry name" value="50S ribosomal protein L2"/>
    <property type="match status" value="1"/>
</dbReference>
<evidence type="ECO:0000313" key="9">
    <source>
        <dbReference type="EMBL" id="OGZ19753.1"/>
    </source>
</evidence>
<evidence type="ECO:0000259" key="8">
    <source>
        <dbReference type="SMART" id="SM01383"/>
    </source>
</evidence>
<dbReference type="SUPFAM" id="SSF50249">
    <property type="entry name" value="Nucleic acid-binding proteins"/>
    <property type="match status" value="1"/>
</dbReference>
<protein>
    <recommendedName>
        <fullName evidence="4">Large ribosomal subunit protein uL2</fullName>
    </recommendedName>
    <alternativeName>
        <fullName evidence="5">50S ribosomal protein L2</fullName>
    </alternativeName>
</protein>
<keyword evidence="2 9" id="KW-0689">Ribosomal protein</keyword>
<dbReference type="PIRSF" id="PIRSF002158">
    <property type="entry name" value="Ribosomal_L2"/>
    <property type="match status" value="1"/>
</dbReference>
<dbReference type="Gene3D" id="2.40.50.140">
    <property type="entry name" value="Nucleic acid-binding proteins"/>
    <property type="match status" value="1"/>
</dbReference>
<evidence type="ECO:0000256" key="3">
    <source>
        <dbReference type="ARBA" id="ARBA00023274"/>
    </source>
</evidence>
<dbReference type="GO" id="GO:0016740">
    <property type="term" value="F:transferase activity"/>
    <property type="evidence" value="ECO:0007669"/>
    <property type="project" value="InterPro"/>
</dbReference>
<dbReference type="InterPro" id="IPR022671">
    <property type="entry name" value="Ribosomal_uL2_CS"/>
</dbReference>
<reference evidence="9 10" key="1">
    <citation type="journal article" date="2016" name="Nat. Commun.">
        <title>Thousands of microbial genomes shed light on interconnected biogeochemical processes in an aquifer system.</title>
        <authorList>
            <person name="Anantharaman K."/>
            <person name="Brown C.T."/>
            <person name="Hug L.A."/>
            <person name="Sharon I."/>
            <person name="Castelle C.J."/>
            <person name="Probst A.J."/>
            <person name="Thomas B.C."/>
            <person name="Singh A."/>
            <person name="Wilkins M.J."/>
            <person name="Karaoz U."/>
            <person name="Brodie E.L."/>
            <person name="Williams K.H."/>
            <person name="Hubbard S.S."/>
            <person name="Banfield J.F."/>
        </authorList>
    </citation>
    <scope>NUCLEOTIDE SEQUENCE [LARGE SCALE GENOMIC DNA]</scope>
</reference>
<evidence type="ECO:0000256" key="1">
    <source>
        <dbReference type="ARBA" id="ARBA00005636"/>
    </source>
</evidence>
<dbReference type="PANTHER" id="PTHR13691">
    <property type="entry name" value="RIBOSOMAL PROTEIN L2"/>
    <property type="match status" value="1"/>
</dbReference>
<dbReference type="Proteomes" id="UP000178721">
    <property type="component" value="Unassembled WGS sequence"/>
</dbReference>
<dbReference type="Gene3D" id="2.30.30.30">
    <property type="match status" value="1"/>
</dbReference>
<dbReference type="FunFam" id="4.10.950.10:FF:000001">
    <property type="entry name" value="50S ribosomal protein L2"/>
    <property type="match status" value="1"/>
</dbReference>
<dbReference type="InterPro" id="IPR014722">
    <property type="entry name" value="Rib_uL2_dom2"/>
</dbReference>
<dbReference type="InterPro" id="IPR008991">
    <property type="entry name" value="Translation_prot_SH3-like_sf"/>
</dbReference>
<dbReference type="GO" id="GO:0003735">
    <property type="term" value="F:structural constituent of ribosome"/>
    <property type="evidence" value="ECO:0007669"/>
    <property type="project" value="InterPro"/>
</dbReference>
<feature type="compositionally biased region" description="Basic residues" evidence="6">
    <location>
        <begin position="245"/>
        <end position="270"/>
    </location>
</feature>
<dbReference type="NCBIfam" id="TIGR01171">
    <property type="entry name" value="rplB_bact"/>
    <property type="match status" value="1"/>
</dbReference>
<dbReference type="InterPro" id="IPR005880">
    <property type="entry name" value="Ribosomal_uL2_bac/org-type"/>
</dbReference>
<dbReference type="PROSITE" id="PS00467">
    <property type="entry name" value="RIBOSOMAL_L2"/>
    <property type="match status" value="1"/>
</dbReference>
<proteinExistence type="inferred from homology"/>
<accession>A0A1G2E1P8</accession>
<dbReference type="GO" id="GO:0015934">
    <property type="term" value="C:large ribosomal subunit"/>
    <property type="evidence" value="ECO:0007669"/>
    <property type="project" value="InterPro"/>
</dbReference>
<feature type="domain" description="Large ribosomal subunit protein uL2 C-terminal" evidence="7">
    <location>
        <begin position="114"/>
        <end position="243"/>
    </location>
</feature>
<dbReference type="PANTHER" id="PTHR13691:SF5">
    <property type="entry name" value="LARGE RIBOSOMAL SUBUNIT PROTEIN UL2M"/>
    <property type="match status" value="1"/>
</dbReference>
<dbReference type="InterPro" id="IPR014726">
    <property type="entry name" value="Ribosomal_uL2_dom3"/>
</dbReference>
<dbReference type="Pfam" id="PF03947">
    <property type="entry name" value="Ribosomal_L2_C"/>
    <property type="match status" value="1"/>
</dbReference>
<dbReference type="EMBL" id="MHMA01000037">
    <property type="protein sequence ID" value="OGZ19753.1"/>
    <property type="molecule type" value="Genomic_DNA"/>
</dbReference>
<dbReference type="InterPro" id="IPR022669">
    <property type="entry name" value="Ribosomal_uL2_C"/>
</dbReference>
<dbReference type="AlphaFoldDB" id="A0A1G2E1P8"/>
<evidence type="ECO:0000313" key="10">
    <source>
        <dbReference type="Proteomes" id="UP000178721"/>
    </source>
</evidence>
<evidence type="ECO:0000256" key="4">
    <source>
        <dbReference type="ARBA" id="ARBA00035242"/>
    </source>
</evidence>
<comment type="caution">
    <text evidence="9">The sequence shown here is derived from an EMBL/GenBank/DDBJ whole genome shotgun (WGS) entry which is preliminary data.</text>
</comment>
<dbReference type="SMART" id="SM01383">
    <property type="entry name" value="Ribosomal_L2"/>
    <property type="match status" value="1"/>
</dbReference>
<dbReference type="SUPFAM" id="SSF50104">
    <property type="entry name" value="Translation proteins SH3-like domain"/>
    <property type="match status" value="1"/>
</dbReference>
<evidence type="ECO:0000256" key="2">
    <source>
        <dbReference type="ARBA" id="ARBA00022980"/>
    </source>
</evidence>
<dbReference type="InterPro" id="IPR002171">
    <property type="entry name" value="Ribosomal_uL2"/>
</dbReference>
<evidence type="ECO:0000256" key="5">
    <source>
        <dbReference type="ARBA" id="ARBA00035459"/>
    </source>
</evidence>
<evidence type="ECO:0000259" key="7">
    <source>
        <dbReference type="SMART" id="SM01382"/>
    </source>
</evidence>
<dbReference type="GO" id="GO:0002181">
    <property type="term" value="P:cytoplasmic translation"/>
    <property type="evidence" value="ECO:0007669"/>
    <property type="project" value="TreeGrafter"/>
</dbReference>
<dbReference type="Gene3D" id="4.10.950.10">
    <property type="entry name" value="Ribosomal protein L2, domain 3"/>
    <property type="match status" value="1"/>
</dbReference>
<feature type="domain" description="Large ribosomal subunit protein uL2 RNA-binding" evidence="8">
    <location>
        <begin position="32"/>
        <end position="108"/>
    </location>
</feature>
<sequence>MLKKNTTKEDFSLLTKKAPEKSLLLSWSRKNGRGSDGRVTSRHRGGGVKKTYRMIDFSQDKLGMPAKVLAFEYDPYRTSFIALLEYTDGERRYVLAPQGLKVDDTIVYQEKTELLPGNRLHLKNIPVGTQIYNIEVEPGRGGKMVRGAGTSAQVVAQEGRYAHLKMPSGEIRQILGDCFASVGTLSRGEHMYIKLGKAGASRYRGKRPHVRGSAMNPPDHPHGGGNGRTPIGMAGPKTPWGKPARGVKTRKRSWTNKYIIQRRQKHGQKS</sequence>
<name>A0A1G2E1P8_9BACT</name>
<gene>
    <name evidence="9" type="ORF">A2654_02860</name>
</gene>
<organism evidence="9 10">
    <name type="scientific">Candidatus Nealsonbacteria bacterium RIFCSPHIGHO2_01_FULL_43_31</name>
    <dbReference type="NCBI Taxonomy" id="1801665"/>
    <lineage>
        <taxon>Bacteria</taxon>
        <taxon>Candidatus Nealsoniibacteriota</taxon>
    </lineage>
</organism>
<evidence type="ECO:0000256" key="6">
    <source>
        <dbReference type="SAM" id="MobiDB-lite"/>
    </source>
</evidence>
<dbReference type="InterPro" id="IPR022666">
    <property type="entry name" value="Ribosomal_uL2_RNA-bd_dom"/>
</dbReference>
<feature type="region of interest" description="Disordered" evidence="6">
    <location>
        <begin position="203"/>
        <end position="270"/>
    </location>
</feature>